<dbReference type="EMBL" id="JACHBS010000001">
    <property type="protein sequence ID" value="MBB5616903.1"/>
    <property type="molecule type" value="Genomic_DNA"/>
</dbReference>
<evidence type="ECO:0008006" key="5">
    <source>
        <dbReference type="Google" id="ProtNLM"/>
    </source>
</evidence>
<name>A0A840X337_9MICO</name>
<keyword evidence="4" id="KW-1185">Reference proteome</keyword>
<dbReference type="InterPro" id="IPR011089">
    <property type="entry name" value="GmrSD_C"/>
</dbReference>
<evidence type="ECO:0000259" key="1">
    <source>
        <dbReference type="Pfam" id="PF03235"/>
    </source>
</evidence>
<organism evidence="3 4">
    <name type="scientific">Microcella frigidaquae</name>
    <dbReference type="NCBI Taxonomy" id="424758"/>
    <lineage>
        <taxon>Bacteria</taxon>
        <taxon>Bacillati</taxon>
        <taxon>Actinomycetota</taxon>
        <taxon>Actinomycetes</taxon>
        <taxon>Micrococcales</taxon>
        <taxon>Microbacteriaceae</taxon>
        <taxon>Microcella</taxon>
    </lineage>
</organism>
<gene>
    <name evidence="3" type="ORF">BJ959_000399</name>
</gene>
<comment type="caution">
    <text evidence="3">The sequence shown here is derived from an EMBL/GenBank/DDBJ whole genome shotgun (WGS) entry which is preliminary data.</text>
</comment>
<dbReference type="PANTHER" id="PTHR35149:SF1">
    <property type="entry name" value="DUF5655 DOMAIN-CONTAINING PROTEIN"/>
    <property type="match status" value="1"/>
</dbReference>
<proteinExistence type="predicted"/>
<accession>A0A840X337</accession>
<reference evidence="3 4" key="1">
    <citation type="submission" date="2020-08" db="EMBL/GenBank/DDBJ databases">
        <title>Sequencing the genomes of 1000 actinobacteria strains.</title>
        <authorList>
            <person name="Klenk H.-P."/>
        </authorList>
    </citation>
    <scope>NUCLEOTIDE SEQUENCE [LARGE SCALE GENOMIC DNA]</scope>
    <source>
        <strain evidence="3 4">DSM 23889</strain>
    </source>
</reference>
<dbReference type="PANTHER" id="PTHR35149">
    <property type="entry name" value="SLL5132 PROTEIN"/>
    <property type="match status" value="1"/>
</dbReference>
<protein>
    <recommendedName>
        <fullName evidence="5">DUF262 domain-containing protein</fullName>
    </recommendedName>
</protein>
<evidence type="ECO:0000259" key="2">
    <source>
        <dbReference type="Pfam" id="PF07510"/>
    </source>
</evidence>
<sequence length="628" mass="70569">MTTTVPAILSVRDAVSAARYRVPIYQRAYAWTADEIETLVSDIRDARIADPTGRYFVGALVLHTERDPDDHTELLDIVDGQQRLTTITIMLTHPTVRQRFADAVDLPTIDPRLIGFEGRPAASRDLARIAGARNADELERLDDDGIRAAARLVGALVDRGELEAADIAHLLDRVQLVRTLLPARTDLNHYFEIMNSRGEQLEKHEIVKARLMERLDTDTDRRTFAALWDICSDLTKHVQALTPKAARTALFGETWNRRTAAGFAQLGEALDAAREPAEARSILAILAADPPSVARTGATDDDDETPRYGAIIDFPNFLLQVLRLHVSVSGVSGAREADGDEVSLDDKTLVEQFERVFDGRGPEAVKRFAEELLETRFLFDNYVIRTDSVRDSTDDDSNWVIHRAHKVGEGRTQKVSPVAAFGDTIEHQRVLMLQAMYQVVDSRRAYKEFLHVILRELRQQWRASTEIDAQVLIATLEDAAAQRAARAVESGVDTGTAVQHFLFTYLDYLLWKQYVVDGELAPAGVKPAEFRFQYRKSVEHFYPVQPDRDPLPTDVVNRFGNLCLMGRDENARRSNLMPTAKIRQYLSGDQSLKFQLMASDATAADEWGEAQIERHGRLMLDLIGRSLQ</sequence>
<feature type="domain" description="GmrSD restriction endonucleases C-terminal" evidence="2">
    <location>
        <begin position="529"/>
        <end position="621"/>
    </location>
</feature>
<dbReference type="OrthoDB" id="9798761at2"/>
<dbReference type="Pfam" id="PF07510">
    <property type="entry name" value="GmrSD_C"/>
    <property type="match status" value="1"/>
</dbReference>
<dbReference type="AlphaFoldDB" id="A0A840X337"/>
<dbReference type="Proteomes" id="UP000552883">
    <property type="component" value="Unassembled WGS sequence"/>
</dbReference>
<dbReference type="Pfam" id="PF03235">
    <property type="entry name" value="GmrSD_N"/>
    <property type="match status" value="1"/>
</dbReference>
<feature type="domain" description="GmrSD restriction endonucleases N-terminal" evidence="1">
    <location>
        <begin position="15"/>
        <end position="212"/>
    </location>
</feature>
<dbReference type="RefSeq" id="WP_153980944.1">
    <property type="nucleotide sequence ID" value="NZ_BAAANZ010000001.1"/>
</dbReference>
<dbReference type="InterPro" id="IPR004919">
    <property type="entry name" value="GmrSD_N"/>
</dbReference>
<evidence type="ECO:0000313" key="3">
    <source>
        <dbReference type="EMBL" id="MBB5616903.1"/>
    </source>
</evidence>
<evidence type="ECO:0000313" key="4">
    <source>
        <dbReference type="Proteomes" id="UP000552883"/>
    </source>
</evidence>